<dbReference type="Gene3D" id="3.30.70.1320">
    <property type="entry name" value="Multidrug efflux transporter AcrB pore domain like"/>
    <property type="match status" value="1"/>
</dbReference>
<feature type="transmembrane region" description="Helical" evidence="1">
    <location>
        <begin position="932"/>
        <end position="951"/>
    </location>
</feature>
<evidence type="ECO:0000313" key="2">
    <source>
        <dbReference type="EMBL" id="AQW87828.1"/>
    </source>
</evidence>
<dbReference type="PRINTS" id="PR00702">
    <property type="entry name" value="ACRIFLAVINRP"/>
</dbReference>
<name>A0A1S6U7U3_9BACT</name>
<evidence type="ECO:0000313" key="3">
    <source>
        <dbReference type="Proteomes" id="UP000190868"/>
    </source>
</evidence>
<dbReference type="AlphaFoldDB" id="A0A1S6U7U3"/>
<sequence length="1005" mass="112553">MYKFAINRPITTLMIFLSLFVFGIISIRTMSISLFPNVEIPLVKITTFAKGDKNYINNKITKKLEDEVSSIDGIKNINSVSYDNLSVVLIEFDLEKNIEIALNDIRDKISKAGLPVKSITEKVSGSDKPIFSIFVSSKDKNTTNLMKVVDEKAITFLQRINGVGGINKVGFLKPQVNILLNPFLLNKFNLNAKDVAQIINLQNFQMPLGNLQTDDKKIVLSSDFNAKSIDELKNLRIKDGLFLKDIADVSFSYAKTDSLAIMDGKDGVMLEIKKINGINTINTIKAIKESLKDFKYLIGDELDFNIAFDESEIVLKHIKQVASDMVLGIFLTALIVFLFLRSVSSTIISTIAIPVSIIGTFFIMDILGYDINRLTLVALTLGIGIFVDDAIVVIENISKKIENGEKNPLIAGFDGVREIAFSVLGISLVLLCVFIPIAFMDGIVGRYFNSFAISVAGGIVVSFFVCIMLIPALCTRFLNTKKSYFYNKSSFLFEALDNSYGKVLDLILKFKVIFIIITFCIFAFCISFAGKVGIDFMPSEDNSEFNIFIKADPSSSIDFMQDKLQPIINTIKEDKRIEYFYTLVGYDDAKQAYKAKIYAHLVPVSKRNQRQKDIMADYRSKLDFSDLNISITDLPIVDTGDNEPIQVIVTGDSFDELENIFLKVKKMLTDFGGVIDIKSKNEDKSEQIKISMDREKLSKLHISKYEVATIINTSFSQNTISLYDNGVNQYDIVIGFDDKFKKDIQELKKIRVKNAFGEFFTLDNIANFEIKKDILFIPRYNKQNELKILANLDNIPLGNVSAYLDKNMPEILPQGYSKKYTGFIKLMKNTNEAFIFTISLSALLIYMILAALYESFVLPFVIMISMPLAFAGVVVGLLMSGNSFSLFVMVGSILLFGMVGKNAILVVDFANKYANSGIDLNEAIKKAGIMRLHAILMTTFAMIFAMLPLAISKGAGYEANSPMSIAIISGLISSTILTLLIVPALFSFAYKLDKYFKRFYEREKI</sequence>
<dbReference type="SUPFAM" id="SSF82714">
    <property type="entry name" value="Multidrug efflux transporter AcrB TolC docking domain, DN and DC subdomains"/>
    <property type="match status" value="2"/>
</dbReference>
<dbReference type="Gene3D" id="3.30.2090.10">
    <property type="entry name" value="Multidrug efflux transporter AcrB TolC docking domain, DN and DC subdomains"/>
    <property type="match status" value="2"/>
</dbReference>
<organism evidence="2 3">
    <name type="scientific">Campylobacter pinnipediorum subsp. caledonicus</name>
    <dbReference type="NCBI Taxonomy" id="1874362"/>
    <lineage>
        <taxon>Bacteria</taxon>
        <taxon>Pseudomonadati</taxon>
        <taxon>Campylobacterota</taxon>
        <taxon>Epsilonproteobacteria</taxon>
        <taxon>Campylobacterales</taxon>
        <taxon>Campylobacteraceae</taxon>
        <taxon>Campylobacter</taxon>
    </lineage>
</organism>
<gene>
    <name evidence="2" type="ORF">CPIN18021_1025</name>
</gene>
<feature type="transmembrane region" description="Helical" evidence="1">
    <location>
        <begin position="451"/>
        <end position="474"/>
    </location>
</feature>
<proteinExistence type="predicted"/>
<dbReference type="SUPFAM" id="SSF82693">
    <property type="entry name" value="Multidrug efflux transporter AcrB pore domain, PN1, PN2, PC1 and PC2 subdomains"/>
    <property type="match status" value="3"/>
</dbReference>
<dbReference type="PANTHER" id="PTHR32063:SF0">
    <property type="entry name" value="SWARMING MOTILITY PROTEIN SWRC"/>
    <property type="match status" value="1"/>
</dbReference>
<feature type="transmembrane region" description="Helical" evidence="1">
    <location>
        <begin position="963"/>
        <end position="990"/>
    </location>
</feature>
<feature type="transmembrane region" description="Helical" evidence="1">
    <location>
        <begin position="321"/>
        <end position="340"/>
    </location>
</feature>
<keyword evidence="3" id="KW-1185">Reference proteome</keyword>
<evidence type="ECO:0000256" key="1">
    <source>
        <dbReference type="SAM" id="Phobius"/>
    </source>
</evidence>
<dbReference type="GO" id="GO:0042910">
    <property type="term" value="F:xenobiotic transmembrane transporter activity"/>
    <property type="evidence" value="ECO:0007669"/>
    <property type="project" value="TreeGrafter"/>
</dbReference>
<feature type="transmembrane region" description="Helical" evidence="1">
    <location>
        <begin position="860"/>
        <end position="880"/>
    </location>
</feature>
<feature type="transmembrane region" description="Helical" evidence="1">
    <location>
        <begin position="886"/>
        <end position="911"/>
    </location>
</feature>
<keyword evidence="1" id="KW-1133">Transmembrane helix</keyword>
<dbReference type="InterPro" id="IPR027463">
    <property type="entry name" value="AcrB_DN_DC_subdom"/>
</dbReference>
<keyword evidence="1" id="KW-0812">Transmembrane</keyword>
<dbReference type="GO" id="GO:0005886">
    <property type="term" value="C:plasma membrane"/>
    <property type="evidence" value="ECO:0007669"/>
    <property type="project" value="TreeGrafter"/>
</dbReference>
<dbReference type="RefSeq" id="WP_078424570.1">
    <property type="nucleotide sequence ID" value="NZ_CP017258.1"/>
</dbReference>
<protein>
    <submittedName>
        <fullName evidence="2">RND family efflux transporter, membrane subunit</fullName>
    </submittedName>
</protein>
<dbReference type="Proteomes" id="UP000190868">
    <property type="component" value="Chromosome"/>
</dbReference>
<dbReference type="Pfam" id="PF00873">
    <property type="entry name" value="ACR_tran"/>
    <property type="match status" value="1"/>
</dbReference>
<reference evidence="3" key="1">
    <citation type="submission" date="2016-09" db="EMBL/GenBank/DDBJ databases">
        <title>Comparative genomics of the Campylobacter concisus group.</title>
        <authorList>
            <person name="Miller W.G."/>
            <person name="Yee E."/>
            <person name="Chapman M.H."/>
            <person name="Huynh S."/>
            <person name="Bono J.L."/>
            <person name="On S.L.W."/>
            <person name="StLeger J."/>
            <person name="Foster G."/>
            <person name="Parker C.T."/>
        </authorList>
    </citation>
    <scope>NUCLEOTIDE SEQUENCE [LARGE SCALE GENOMIC DNA]</scope>
    <source>
        <strain evidence="3">RM18021</strain>
    </source>
</reference>
<accession>A0A1S6U7U3</accession>
<keyword evidence="1" id="KW-0472">Membrane</keyword>
<feature type="transmembrane region" description="Helical" evidence="1">
    <location>
        <begin position="833"/>
        <end position="853"/>
    </location>
</feature>
<feature type="transmembrane region" description="Helical" evidence="1">
    <location>
        <begin position="419"/>
        <end position="439"/>
    </location>
</feature>
<dbReference type="Gene3D" id="3.30.70.1430">
    <property type="entry name" value="Multidrug efflux transporter AcrB pore domain"/>
    <property type="match status" value="2"/>
</dbReference>
<dbReference type="SUPFAM" id="SSF82866">
    <property type="entry name" value="Multidrug efflux transporter AcrB transmembrane domain"/>
    <property type="match status" value="2"/>
</dbReference>
<feature type="transmembrane region" description="Helical" evidence="1">
    <location>
        <begin position="12"/>
        <end position="35"/>
    </location>
</feature>
<feature type="transmembrane region" description="Helical" evidence="1">
    <location>
        <begin position="375"/>
        <end position="398"/>
    </location>
</feature>
<dbReference type="Gene3D" id="3.30.70.1440">
    <property type="entry name" value="Multidrug efflux transporter AcrB pore domain"/>
    <property type="match status" value="1"/>
</dbReference>
<dbReference type="EMBL" id="CP017258">
    <property type="protein sequence ID" value="AQW87828.1"/>
    <property type="molecule type" value="Genomic_DNA"/>
</dbReference>
<feature type="transmembrane region" description="Helical" evidence="1">
    <location>
        <begin position="347"/>
        <end position="369"/>
    </location>
</feature>
<feature type="transmembrane region" description="Helical" evidence="1">
    <location>
        <begin position="512"/>
        <end position="530"/>
    </location>
</feature>
<dbReference type="Gene3D" id="1.20.1640.10">
    <property type="entry name" value="Multidrug efflux transporter AcrB transmembrane domain"/>
    <property type="match status" value="2"/>
</dbReference>
<dbReference type="InterPro" id="IPR001036">
    <property type="entry name" value="Acrflvin-R"/>
</dbReference>
<dbReference type="PANTHER" id="PTHR32063">
    <property type="match status" value="1"/>
</dbReference>